<dbReference type="GO" id="GO:0006355">
    <property type="term" value="P:regulation of DNA-templated transcription"/>
    <property type="evidence" value="ECO:0007669"/>
    <property type="project" value="InterPro"/>
</dbReference>
<keyword evidence="2" id="KW-0067">ATP-binding</keyword>
<sequence>MINPTLKHVPCKVQPKRDSQRLTLTIVFHPDLQRIGQQCQPDTSAVAISRLSPLFGQGSNDPSPEPLADPFLSRTPISLCKKGKCWHLSNLDSPIPISNAEDDSIEQLHMTEQMLDKGVLFVLSGRIVLLCHYCPNLSLNVTDNMGLVGVSENITNVRNLVAKVGRLKAPVLIRGESGTGKEVVAQAIHEYSERSNKKLVCINMAAISKELVNTELFGSVKGGFTGAVSRHGCFKEADHSSLFLDEIGEASIEVQAALLRALETGVVQPVGSNRDTAVDVRFIAATDANLEALIGQESFRMPLLQRLSGLVIELTPLRNRREDIAPILHKLLQIKFSETHQLDKLQHMQQSEIGYWAWFFAQCCQLEWPGNVRQLKNMVTQLSIALLDSTDASSFDWHSFVQTIKKQHQIASSPTMAIDNSIEAPPLVRRKPREIDDEEVLNALEKHQWQIKLAASELLISRAALYQRIDSSPVLRRASNISSAELQSSFADCSGDLDQMVDMLQVSKQALIRRLHEIGLTH</sequence>
<evidence type="ECO:0000259" key="5">
    <source>
        <dbReference type="PROSITE" id="PS50045"/>
    </source>
</evidence>
<dbReference type="EMBL" id="QUOU01000001">
    <property type="protein sequence ID" value="REL27205.1"/>
    <property type="molecule type" value="Genomic_DNA"/>
</dbReference>
<dbReference type="SUPFAM" id="SSF52540">
    <property type="entry name" value="P-loop containing nucleoside triphosphate hydrolases"/>
    <property type="match status" value="1"/>
</dbReference>
<feature type="domain" description="Sigma-54 factor interaction" evidence="5">
    <location>
        <begin position="147"/>
        <end position="384"/>
    </location>
</feature>
<reference evidence="6 7" key="1">
    <citation type="submission" date="2018-08" db="EMBL/GenBank/DDBJ databases">
        <title>Thalassotalea euphylliae genome.</title>
        <authorList>
            <person name="Summers S."/>
            <person name="Rice S.A."/>
            <person name="Freckelton M.L."/>
            <person name="Nedved B.T."/>
            <person name="Hadfield M.G."/>
        </authorList>
    </citation>
    <scope>NUCLEOTIDE SEQUENCE [LARGE SCALE GENOMIC DNA]</scope>
    <source>
        <strain evidence="6 7">H1</strain>
    </source>
</reference>
<dbReference type="PANTHER" id="PTHR32071">
    <property type="entry name" value="TRANSCRIPTIONAL REGULATORY PROTEIN"/>
    <property type="match status" value="1"/>
</dbReference>
<dbReference type="FunFam" id="3.40.50.300:FF:000006">
    <property type="entry name" value="DNA-binding transcriptional regulator NtrC"/>
    <property type="match status" value="1"/>
</dbReference>
<dbReference type="InterPro" id="IPR027417">
    <property type="entry name" value="P-loop_NTPase"/>
</dbReference>
<dbReference type="Proteomes" id="UP000256478">
    <property type="component" value="Unassembled WGS sequence"/>
</dbReference>
<protein>
    <submittedName>
        <fullName evidence="6">Sigma-54-dependent Fis family transcriptional regulator</fullName>
    </submittedName>
</protein>
<dbReference type="CDD" id="cd00009">
    <property type="entry name" value="AAA"/>
    <property type="match status" value="1"/>
</dbReference>
<dbReference type="AlphaFoldDB" id="A0A3E0TTF8"/>
<dbReference type="Gene3D" id="1.10.10.60">
    <property type="entry name" value="Homeodomain-like"/>
    <property type="match status" value="1"/>
</dbReference>
<gene>
    <name evidence="6" type="ORF">DXX93_11925</name>
</gene>
<comment type="caution">
    <text evidence="6">The sequence shown here is derived from an EMBL/GenBank/DDBJ whole genome shotgun (WGS) entry which is preliminary data.</text>
</comment>
<keyword evidence="1" id="KW-0547">Nucleotide-binding</keyword>
<dbReference type="Pfam" id="PF00158">
    <property type="entry name" value="Sigma54_activat"/>
    <property type="match status" value="1"/>
</dbReference>
<dbReference type="PANTHER" id="PTHR32071:SF100">
    <property type="entry name" value="RESPONSE REGULATOR PROTEIN PILR"/>
    <property type="match status" value="1"/>
</dbReference>
<evidence type="ECO:0000313" key="7">
    <source>
        <dbReference type="Proteomes" id="UP000256478"/>
    </source>
</evidence>
<dbReference type="Gene3D" id="3.40.50.300">
    <property type="entry name" value="P-loop containing nucleotide triphosphate hydrolases"/>
    <property type="match status" value="1"/>
</dbReference>
<dbReference type="RefSeq" id="WP_116008289.1">
    <property type="nucleotide sequence ID" value="NZ_QUOU01000001.1"/>
</dbReference>
<dbReference type="SMART" id="SM00382">
    <property type="entry name" value="AAA"/>
    <property type="match status" value="1"/>
</dbReference>
<dbReference type="InterPro" id="IPR002197">
    <property type="entry name" value="HTH_Fis"/>
</dbReference>
<dbReference type="Pfam" id="PF02954">
    <property type="entry name" value="HTH_8"/>
    <property type="match status" value="1"/>
</dbReference>
<dbReference type="InterPro" id="IPR003593">
    <property type="entry name" value="AAA+_ATPase"/>
</dbReference>
<evidence type="ECO:0000256" key="3">
    <source>
        <dbReference type="ARBA" id="ARBA00023015"/>
    </source>
</evidence>
<evidence type="ECO:0000256" key="4">
    <source>
        <dbReference type="ARBA" id="ARBA00023163"/>
    </source>
</evidence>
<evidence type="ECO:0000256" key="2">
    <source>
        <dbReference type="ARBA" id="ARBA00022840"/>
    </source>
</evidence>
<evidence type="ECO:0000313" key="6">
    <source>
        <dbReference type="EMBL" id="REL27205.1"/>
    </source>
</evidence>
<dbReference type="InterPro" id="IPR025944">
    <property type="entry name" value="Sigma_54_int_dom_CS"/>
</dbReference>
<name>A0A3E0TTF8_9GAMM</name>
<dbReference type="InterPro" id="IPR025662">
    <property type="entry name" value="Sigma_54_int_dom_ATP-bd_1"/>
</dbReference>
<dbReference type="PROSITE" id="PS00675">
    <property type="entry name" value="SIGMA54_INTERACT_1"/>
    <property type="match status" value="1"/>
</dbReference>
<dbReference type="Pfam" id="PF25601">
    <property type="entry name" value="AAA_lid_14"/>
    <property type="match status" value="1"/>
</dbReference>
<dbReference type="GO" id="GO:0043565">
    <property type="term" value="F:sequence-specific DNA binding"/>
    <property type="evidence" value="ECO:0007669"/>
    <property type="project" value="InterPro"/>
</dbReference>
<dbReference type="GO" id="GO:0005524">
    <property type="term" value="F:ATP binding"/>
    <property type="evidence" value="ECO:0007669"/>
    <property type="project" value="UniProtKB-KW"/>
</dbReference>
<dbReference type="PROSITE" id="PS00688">
    <property type="entry name" value="SIGMA54_INTERACT_3"/>
    <property type="match status" value="1"/>
</dbReference>
<keyword evidence="3" id="KW-0805">Transcription regulation</keyword>
<dbReference type="InterPro" id="IPR002078">
    <property type="entry name" value="Sigma_54_int"/>
</dbReference>
<evidence type="ECO:0000256" key="1">
    <source>
        <dbReference type="ARBA" id="ARBA00022741"/>
    </source>
</evidence>
<dbReference type="InterPro" id="IPR058031">
    <property type="entry name" value="AAA_lid_NorR"/>
</dbReference>
<dbReference type="PROSITE" id="PS50045">
    <property type="entry name" value="SIGMA54_INTERACT_4"/>
    <property type="match status" value="1"/>
</dbReference>
<organism evidence="6 7">
    <name type="scientific">Thalassotalea euphylliae</name>
    <dbReference type="NCBI Taxonomy" id="1655234"/>
    <lineage>
        <taxon>Bacteria</taxon>
        <taxon>Pseudomonadati</taxon>
        <taxon>Pseudomonadota</taxon>
        <taxon>Gammaproteobacteria</taxon>
        <taxon>Alteromonadales</taxon>
        <taxon>Colwelliaceae</taxon>
        <taxon>Thalassotalea</taxon>
    </lineage>
</organism>
<proteinExistence type="predicted"/>
<keyword evidence="4" id="KW-0804">Transcription</keyword>
<dbReference type="Gene3D" id="1.10.8.60">
    <property type="match status" value="1"/>
</dbReference>
<dbReference type="OrthoDB" id="9804019at2"/>
<accession>A0A3E0TTF8</accession>